<evidence type="ECO:0000256" key="15">
    <source>
        <dbReference type="ARBA" id="ARBA00023136"/>
    </source>
</evidence>
<feature type="transmembrane region" description="Helical" evidence="17">
    <location>
        <begin position="24"/>
        <end position="52"/>
    </location>
</feature>
<dbReference type="InterPro" id="IPR001750">
    <property type="entry name" value="ND/Mrp_TM"/>
</dbReference>
<evidence type="ECO:0000256" key="6">
    <source>
        <dbReference type="ARBA" id="ARBA00022448"/>
    </source>
</evidence>
<evidence type="ECO:0000256" key="12">
    <source>
        <dbReference type="ARBA" id="ARBA00023027"/>
    </source>
</evidence>
<dbReference type="InterPro" id="IPR000260">
    <property type="entry name" value="NADH4_N"/>
</dbReference>
<gene>
    <name evidence="20" type="primary">ND4</name>
</gene>
<keyword evidence="14 17" id="KW-0496">Mitochondrion</keyword>
<keyword evidence="15 17" id="KW-0472">Membrane</keyword>
<protein>
    <recommendedName>
        <fullName evidence="5 17">NADH-ubiquinone oxidoreductase chain 4</fullName>
        <ecNumber evidence="4 17">7.1.1.2</ecNumber>
    </recommendedName>
</protein>
<keyword evidence="13 17" id="KW-0830">Ubiquinone</keyword>
<feature type="transmembrane region" description="Helical" evidence="17">
    <location>
        <begin position="188"/>
        <end position="213"/>
    </location>
</feature>
<feature type="transmembrane region" description="Helical" evidence="17">
    <location>
        <begin position="385"/>
        <end position="408"/>
    </location>
</feature>
<comment type="function">
    <text evidence="17">Core subunit of the mitochondrial membrane respiratory chain NADH dehydrogenase (Complex I) which catalyzes electron transfer from NADH through the respiratory chain, using ubiquinone as an electron acceptor. Essential for the catalytic activity and assembly of complex I.</text>
</comment>
<feature type="domain" description="NADH:quinone oxidoreductase/Mrp antiporter transmembrane" evidence="18">
    <location>
        <begin position="111"/>
        <end position="396"/>
    </location>
</feature>
<feature type="transmembrane region" description="Helical" evidence="17">
    <location>
        <begin position="116"/>
        <end position="136"/>
    </location>
</feature>
<keyword evidence="8 17" id="KW-0812">Transmembrane</keyword>
<dbReference type="GO" id="GO:0015990">
    <property type="term" value="P:electron transport coupled proton transport"/>
    <property type="evidence" value="ECO:0007669"/>
    <property type="project" value="TreeGrafter"/>
</dbReference>
<keyword evidence="11 17" id="KW-1133">Transmembrane helix</keyword>
<evidence type="ECO:0000256" key="14">
    <source>
        <dbReference type="ARBA" id="ARBA00023128"/>
    </source>
</evidence>
<dbReference type="PRINTS" id="PR01437">
    <property type="entry name" value="NUOXDRDTASE4"/>
</dbReference>
<evidence type="ECO:0000256" key="5">
    <source>
        <dbReference type="ARBA" id="ARBA00021006"/>
    </source>
</evidence>
<dbReference type="PANTHER" id="PTHR43507:SF20">
    <property type="entry name" value="NADH-UBIQUINONE OXIDOREDUCTASE CHAIN 4"/>
    <property type="match status" value="1"/>
</dbReference>
<dbReference type="Pfam" id="PF01059">
    <property type="entry name" value="Oxidored_q5_N"/>
    <property type="match status" value="1"/>
</dbReference>
<dbReference type="PANTHER" id="PTHR43507">
    <property type="entry name" value="NADH-UBIQUINONE OXIDOREDUCTASE CHAIN 4"/>
    <property type="match status" value="1"/>
</dbReference>
<dbReference type="GO" id="GO:0031966">
    <property type="term" value="C:mitochondrial membrane"/>
    <property type="evidence" value="ECO:0007669"/>
    <property type="project" value="UniProtKB-SubCell"/>
</dbReference>
<feature type="transmembrane region" description="Helical" evidence="17">
    <location>
        <begin position="225"/>
        <end position="244"/>
    </location>
</feature>
<evidence type="ECO:0000259" key="19">
    <source>
        <dbReference type="Pfam" id="PF01059"/>
    </source>
</evidence>
<evidence type="ECO:0000256" key="8">
    <source>
        <dbReference type="ARBA" id="ARBA00022692"/>
    </source>
</evidence>
<evidence type="ECO:0000256" key="10">
    <source>
        <dbReference type="ARBA" id="ARBA00022982"/>
    </source>
</evidence>
<feature type="transmembrane region" description="Helical" evidence="17">
    <location>
        <begin position="91"/>
        <end position="110"/>
    </location>
</feature>
<feature type="transmembrane region" description="Helical" evidence="17">
    <location>
        <begin position="148"/>
        <end position="168"/>
    </location>
</feature>
<feature type="transmembrane region" description="Helical" evidence="17">
    <location>
        <begin position="282"/>
        <end position="304"/>
    </location>
</feature>
<keyword evidence="7 17" id="KW-0679">Respiratory chain</keyword>
<evidence type="ECO:0000256" key="2">
    <source>
        <dbReference type="ARBA" id="ARBA00004225"/>
    </source>
</evidence>
<feature type="transmembrane region" description="Helical" evidence="17">
    <location>
        <begin position="352"/>
        <end position="373"/>
    </location>
</feature>
<proteinExistence type="inferred from homology"/>
<dbReference type="GO" id="GO:0048039">
    <property type="term" value="F:ubiquinone binding"/>
    <property type="evidence" value="ECO:0007669"/>
    <property type="project" value="TreeGrafter"/>
</dbReference>
<feature type="transmembrane region" description="Helical" evidence="17">
    <location>
        <begin position="256"/>
        <end position="275"/>
    </location>
</feature>
<dbReference type="GO" id="GO:0008137">
    <property type="term" value="F:NADH dehydrogenase (ubiquinone) activity"/>
    <property type="evidence" value="ECO:0007669"/>
    <property type="project" value="UniProtKB-UniRule"/>
</dbReference>
<evidence type="ECO:0000256" key="1">
    <source>
        <dbReference type="ARBA" id="ARBA00003257"/>
    </source>
</evidence>
<geneLocation type="mitochondrion" evidence="20"/>
<keyword evidence="9" id="KW-1278">Translocase</keyword>
<sequence>MIKFSLMVFGFMIMNKYMVFMKNMFFMIFLLFMVFMMIFFGSFMVTGFYGVYNYLIMVDNYSKGLILLSLWILFLMILSSNSLFKLNYYDNLFININCMMLIILMMVFSVMNLFSFYLLFEASLVPVLLLIFGWGLQVERLQAGMYMLMYTLFSSLPMILLIFYIYYIEGSLMFDLMFFNKNFFFNNFFFYHYFMLIFPFLVKLPMFLVHLWLPKAHVEAPVSGSMILAGVMLKLGSYGLFRLMLIFDKISVKYNYLFIVVSLMGSFYLSLVCLLQVDMKMLVAYSSVVHMGLLLSGMMTLSNVGYLGGYYMMLSHGLCSSGLFCLVNFNYERLMSRSFFFNKGLMNLMPKMSLWWFLLSVMNMSSPPSLNLLSEIFLVSSIVNYTLYLIPLIIFVCFFSAVYSLYLFSFTQHGKFKEFNMMIMNGLLLEYVVVIMHWLPMNIIFLNLDYFI</sequence>
<keyword evidence="10 17" id="KW-0249">Electron transport</keyword>
<evidence type="ECO:0000256" key="4">
    <source>
        <dbReference type="ARBA" id="ARBA00012944"/>
    </source>
</evidence>
<comment type="function">
    <text evidence="1">Core subunit of the mitochondrial membrane respiratory chain NADH dehydrogenase (Complex I) that is believed to belong to the minimal assembly required for catalysis. Complex I functions in the transfer of electrons from NADH to the respiratory chain. The immediate electron acceptor for the enzyme is believed to be ubiquinone.</text>
</comment>
<name>A0A096XMX6_9HYME</name>
<evidence type="ECO:0000313" key="20">
    <source>
        <dbReference type="EMBL" id="AIC09094.1"/>
    </source>
</evidence>
<evidence type="ECO:0000256" key="16">
    <source>
        <dbReference type="ARBA" id="ARBA00049551"/>
    </source>
</evidence>
<evidence type="ECO:0000256" key="11">
    <source>
        <dbReference type="ARBA" id="ARBA00022989"/>
    </source>
</evidence>
<dbReference type="Pfam" id="PF00361">
    <property type="entry name" value="Proton_antipo_M"/>
    <property type="match status" value="1"/>
</dbReference>
<evidence type="ECO:0000256" key="17">
    <source>
        <dbReference type="RuleBase" id="RU003297"/>
    </source>
</evidence>
<comment type="subcellular location">
    <subcellularLocation>
        <location evidence="2 17">Mitochondrion membrane</location>
        <topology evidence="2 17">Multi-pass membrane protein</topology>
    </subcellularLocation>
</comment>
<accession>A0A096XMX6</accession>
<dbReference type="GO" id="GO:0003954">
    <property type="term" value="F:NADH dehydrogenase activity"/>
    <property type="evidence" value="ECO:0007669"/>
    <property type="project" value="TreeGrafter"/>
</dbReference>
<comment type="catalytic activity">
    <reaction evidence="16 17">
        <text>a ubiquinone + NADH + 5 H(+)(in) = a ubiquinol + NAD(+) + 4 H(+)(out)</text>
        <dbReference type="Rhea" id="RHEA:29091"/>
        <dbReference type="Rhea" id="RHEA-COMP:9565"/>
        <dbReference type="Rhea" id="RHEA-COMP:9566"/>
        <dbReference type="ChEBI" id="CHEBI:15378"/>
        <dbReference type="ChEBI" id="CHEBI:16389"/>
        <dbReference type="ChEBI" id="CHEBI:17976"/>
        <dbReference type="ChEBI" id="CHEBI:57540"/>
        <dbReference type="ChEBI" id="CHEBI:57945"/>
        <dbReference type="EC" id="7.1.1.2"/>
    </reaction>
</comment>
<evidence type="ECO:0000259" key="18">
    <source>
        <dbReference type="Pfam" id="PF00361"/>
    </source>
</evidence>
<feature type="transmembrane region" description="Helical" evidence="17">
    <location>
        <begin position="428"/>
        <end position="448"/>
    </location>
</feature>
<dbReference type="InterPro" id="IPR003918">
    <property type="entry name" value="NADH_UbQ_OxRdtase"/>
</dbReference>
<dbReference type="GO" id="GO:0042773">
    <property type="term" value="P:ATP synthesis coupled electron transport"/>
    <property type="evidence" value="ECO:0007669"/>
    <property type="project" value="InterPro"/>
</dbReference>
<feature type="transmembrane region" description="Helical" evidence="17">
    <location>
        <begin position="310"/>
        <end position="331"/>
    </location>
</feature>
<dbReference type="AlphaFoldDB" id="A0A096XMX6"/>
<evidence type="ECO:0000256" key="9">
    <source>
        <dbReference type="ARBA" id="ARBA00022967"/>
    </source>
</evidence>
<evidence type="ECO:0000256" key="3">
    <source>
        <dbReference type="ARBA" id="ARBA00009025"/>
    </source>
</evidence>
<dbReference type="EC" id="7.1.1.2" evidence="4 17"/>
<keyword evidence="12 17" id="KW-0520">NAD</keyword>
<evidence type="ECO:0000256" key="13">
    <source>
        <dbReference type="ARBA" id="ARBA00023075"/>
    </source>
</evidence>
<comment type="similarity">
    <text evidence="3 17">Belongs to the complex I subunit 4 family.</text>
</comment>
<feature type="transmembrane region" description="Helical" evidence="17">
    <location>
        <begin position="64"/>
        <end position="84"/>
    </location>
</feature>
<dbReference type="EMBL" id="KJ619460">
    <property type="protein sequence ID" value="AIC09094.1"/>
    <property type="molecule type" value="Genomic_DNA"/>
</dbReference>
<reference evidence="20" key="1">
    <citation type="journal article" date="2014" name="Genome Biol. Evol.">
        <title>Evolutionary dynamics of the mitochondrial genome in the evaniomorpha (hymenoptera)?a group with an intermediate rate of gene rearrangement.</title>
        <authorList>
            <person name="Mao M."/>
            <person name="Gibson T."/>
            <person name="Dowton M."/>
        </authorList>
    </citation>
    <scope>NUCLEOTIDE SEQUENCE</scope>
</reference>
<keyword evidence="6 17" id="KW-0813">Transport</keyword>
<organism evidence="20">
    <name type="scientific">Gasteruption sp. M19</name>
    <dbReference type="NCBI Taxonomy" id="162239"/>
    <lineage>
        <taxon>Eukaryota</taxon>
        <taxon>Metazoa</taxon>
        <taxon>Ecdysozoa</taxon>
        <taxon>Arthropoda</taxon>
        <taxon>Hexapoda</taxon>
        <taxon>Insecta</taxon>
        <taxon>Pterygota</taxon>
        <taxon>Neoptera</taxon>
        <taxon>Endopterygota</taxon>
        <taxon>Hymenoptera</taxon>
        <taxon>Apocrita</taxon>
        <taxon>Evanioidea</taxon>
        <taxon>Gasteruptiidae</taxon>
        <taxon>Gasteruption</taxon>
    </lineage>
</organism>
<evidence type="ECO:0000256" key="7">
    <source>
        <dbReference type="ARBA" id="ARBA00022660"/>
    </source>
</evidence>
<feature type="domain" description="NADH:ubiquinone oxidoreductase chain 4 N-terminal" evidence="19">
    <location>
        <begin position="1"/>
        <end position="106"/>
    </location>
</feature>